<gene>
    <name evidence="2" type="ORF">Ocin01_03483</name>
</gene>
<dbReference type="SUPFAM" id="SSF47565">
    <property type="entry name" value="Insect pheromone/odorant-binding proteins"/>
    <property type="match status" value="1"/>
</dbReference>
<keyword evidence="1" id="KW-0732">Signal</keyword>
<accession>A0A1D2ND63</accession>
<proteinExistence type="predicted"/>
<keyword evidence="3" id="KW-1185">Reference proteome</keyword>
<evidence type="ECO:0000256" key="1">
    <source>
        <dbReference type="SAM" id="SignalP"/>
    </source>
</evidence>
<feature type="chain" id="PRO_5008905384" evidence="1">
    <location>
        <begin position="25"/>
        <end position="150"/>
    </location>
</feature>
<organism evidence="2 3">
    <name type="scientific">Orchesella cincta</name>
    <name type="common">Springtail</name>
    <name type="synonym">Podura cincta</name>
    <dbReference type="NCBI Taxonomy" id="48709"/>
    <lineage>
        <taxon>Eukaryota</taxon>
        <taxon>Metazoa</taxon>
        <taxon>Ecdysozoa</taxon>
        <taxon>Arthropoda</taxon>
        <taxon>Hexapoda</taxon>
        <taxon>Collembola</taxon>
        <taxon>Entomobryomorpha</taxon>
        <taxon>Entomobryoidea</taxon>
        <taxon>Orchesellidae</taxon>
        <taxon>Orchesellinae</taxon>
        <taxon>Orchesella</taxon>
    </lineage>
</organism>
<evidence type="ECO:0000313" key="2">
    <source>
        <dbReference type="EMBL" id="ODN03203.1"/>
    </source>
</evidence>
<name>A0A1D2ND63_ORCCI</name>
<dbReference type="OrthoDB" id="8250520at2759"/>
<dbReference type="OMA" id="DRANKTF"/>
<reference evidence="2 3" key="1">
    <citation type="journal article" date="2016" name="Genome Biol. Evol.">
        <title>Gene Family Evolution Reflects Adaptation to Soil Environmental Stressors in the Genome of the Collembolan Orchesella cincta.</title>
        <authorList>
            <person name="Faddeeva-Vakhrusheva A."/>
            <person name="Derks M.F."/>
            <person name="Anvar S.Y."/>
            <person name="Agamennone V."/>
            <person name="Suring W."/>
            <person name="Smit S."/>
            <person name="van Straalen N.M."/>
            <person name="Roelofs D."/>
        </authorList>
    </citation>
    <scope>NUCLEOTIDE SEQUENCE [LARGE SCALE GENOMIC DNA]</scope>
    <source>
        <tissue evidence="2">Mixed pool</tissue>
    </source>
</reference>
<dbReference type="EMBL" id="LJIJ01000083">
    <property type="protein sequence ID" value="ODN03203.1"/>
    <property type="molecule type" value="Genomic_DNA"/>
</dbReference>
<sequence>MRTLAVVFVISIVLLEIHHLLVMGQVKEKGCRATVQDLTKLQLQLLSVCTKELKFKNGKEKSKKMNCILRCAMIKAELTAADGQITPESVDYLLNKYVPPSLIDRANKTFYPCMDIGLQKKFKTVEEDPFCLTYDPFVKCFMQNAATFCS</sequence>
<comment type="caution">
    <text evidence="2">The sequence shown here is derived from an EMBL/GenBank/DDBJ whole genome shotgun (WGS) entry which is preliminary data.</text>
</comment>
<evidence type="ECO:0000313" key="3">
    <source>
        <dbReference type="Proteomes" id="UP000094527"/>
    </source>
</evidence>
<dbReference type="AlphaFoldDB" id="A0A1D2ND63"/>
<dbReference type="Gene3D" id="1.10.238.20">
    <property type="entry name" value="Pheromone/general odorant binding protein domain"/>
    <property type="match status" value="1"/>
</dbReference>
<dbReference type="Proteomes" id="UP000094527">
    <property type="component" value="Unassembled WGS sequence"/>
</dbReference>
<dbReference type="GO" id="GO:0005549">
    <property type="term" value="F:odorant binding"/>
    <property type="evidence" value="ECO:0007669"/>
    <property type="project" value="InterPro"/>
</dbReference>
<protein>
    <submittedName>
        <fullName evidence="2">Uncharacterized protein</fullName>
    </submittedName>
</protein>
<dbReference type="InterPro" id="IPR036728">
    <property type="entry name" value="PBP_GOBP_sf"/>
</dbReference>
<feature type="signal peptide" evidence="1">
    <location>
        <begin position="1"/>
        <end position="24"/>
    </location>
</feature>